<sequence>MGSLVVVLVICLIISHVYCFLKRASKSRVTVEISPEEQYDEIGTVKYNDHIFEKMINVVDNNSDDTSRRADNSRSSFRVDAESSNDGSIIRQSGLTQFGDDYENPYQTIKSDNIEIHPYSSILSSNYQNTMIFPVRAGSKTPKSCRDDDNHWLVIYVKGK</sequence>
<evidence type="ECO:0000313" key="3">
    <source>
        <dbReference type="EMBL" id="CAC5412728.1"/>
    </source>
</evidence>
<dbReference type="EMBL" id="CACVKT020008085">
    <property type="protein sequence ID" value="CAC5412728.1"/>
    <property type="molecule type" value="Genomic_DNA"/>
</dbReference>
<gene>
    <name evidence="3" type="ORF">MCOR_45713</name>
</gene>
<keyword evidence="2" id="KW-0732">Signal</keyword>
<accession>A0A6J8DY95</accession>
<dbReference type="AlphaFoldDB" id="A0A6J8DY95"/>
<feature type="compositionally biased region" description="Basic and acidic residues" evidence="1">
    <location>
        <begin position="65"/>
        <end position="81"/>
    </location>
</feature>
<keyword evidence="4" id="KW-1185">Reference proteome</keyword>
<dbReference type="Proteomes" id="UP000507470">
    <property type="component" value="Unassembled WGS sequence"/>
</dbReference>
<proteinExistence type="predicted"/>
<protein>
    <submittedName>
        <fullName evidence="3">Uncharacterized protein</fullName>
    </submittedName>
</protein>
<evidence type="ECO:0000313" key="4">
    <source>
        <dbReference type="Proteomes" id="UP000507470"/>
    </source>
</evidence>
<evidence type="ECO:0000256" key="2">
    <source>
        <dbReference type="SAM" id="SignalP"/>
    </source>
</evidence>
<evidence type="ECO:0000256" key="1">
    <source>
        <dbReference type="SAM" id="MobiDB-lite"/>
    </source>
</evidence>
<feature type="chain" id="PRO_5027018076" evidence="2">
    <location>
        <begin position="20"/>
        <end position="160"/>
    </location>
</feature>
<name>A0A6J8DY95_MYTCO</name>
<feature type="signal peptide" evidence="2">
    <location>
        <begin position="1"/>
        <end position="19"/>
    </location>
</feature>
<reference evidence="3 4" key="1">
    <citation type="submission" date="2020-06" db="EMBL/GenBank/DDBJ databases">
        <authorList>
            <person name="Li R."/>
            <person name="Bekaert M."/>
        </authorList>
    </citation>
    <scope>NUCLEOTIDE SEQUENCE [LARGE SCALE GENOMIC DNA]</scope>
    <source>
        <strain evidence="4">wild</strain>
    </source>
</reference>
<organism evidence="3 4">
    <name type="scientific">Mytilus coruscus</name>
    <name type="common">Sea mussel</name>
    <dbReference type="NCBI Taxonomy" id="42192"/>
    <lineage>
        <taxon>Eukaryota</taxon>
        <taxon>Metazoa</taxon>
        <taxon>Spiralia</taxon>
        <taxon>Lophotrochozoa</taxon>
        <taxon>Mollusca</taxon>
        <taxon>Bivalvia</taxon>
        <taxon>Autobranchia</taxon>
        <taxon>Pteriomorphia</taxon>
        <taxon>Mytilida</taxon>
        <taxon>Mytiloidea</taxon>
        <taxon>Mytilidae</taxon>
        <taxon>Mytilinae</taxon>
        <taxon>Mytilus</taxon>
    </lineage>
</organism>
<feature type="region of interest" description="Disordered" evidence="1">
    <location>
        <begin position="62"/>
        <end position="85"/>
    </location>
</feature>